<organism evidence="1 2">
    <name type="scientific">Actinokineospora soli</name>
    <dbReference type="NCBI Taxonomy" id="1048753"/>
    <lineage>
        <taxon>Bacteria</taxon>
        <taxon>Bacillati</taxon>
        <taxon>Actinomycetota</taxon>
        <taxon>Actinomycetes</taxon>
        <taxon>Pseudonocardiales</taxon>
        <taxon>Pseudonocardiaceae</taxon>
        <taxon>Actinokineospora</taxon>
    </lineage>
</organism>
<keyword evidence="2" id="KW-1185">Reference proteome</keyword>
<proteinExistence type="predicted"/>
<comment type="caution">
    <text evidence="1">The sequence shown here is derived from an EMBL/GenBank/DDBJ whole genome shotgun (WGS) entry which is preliminary data.</text>
</comment>
<sequence length="129" mass="13592">MSVAALSAVALGRALADRRPGFERRAARAVAATSADAWQLAVTEDLGYGCRAEGVRLPWSARFGGAYRARLERAAAVDPEVAAAFNDVLNLQRPVSSLGSPRIARRVLRPLRDRDPGPLSATVAAVLAG</sequence>
<protein>
    <submittedName>
        <fullName evidence="1">Uncharacterized protein</fullName>
    </submittedName>
</protein>
<dbReference type="Proteomes" id="UP001596512">
    <property type="component" value="Unassembled WGS sequence"/>
</dbReference>
<reference evidence="2" key="1">
    <citation type="journal article" date="2019" name="Int. J. Syst. Evol. Microbiol.">
        <title>The Global Catalogue of Microorganisms (GCM) 10K type strain sequencing project: providing services to taxonomists for standard genome sequencing and annotation.</title>
        <authorList>
            <consortium name="The Broad Institute Genomics Platform"/>
            <consortium name="The Broad Institute Genome Sequencing Center for Infectious Disease"/>
            <person name="Wu L."/>
            <person name="Ma J."/>
        </authorList>
    </citation>
    <scope>NUCLEOTIDE SEQUENCE [LARGE SCALE GENOMIC DNA]</scope>
    <source>
        <strain evidence="2">JCM 17695</strain>
    </source>
</reference>
<evidence type="ECO:0000313" key="1">
    <source>
        <dbReference type="EMBL" id="MFC7616367.1"/>
    </source>
</evidence>
<dbReference type="EMBL" id="JBHTEY010000004">
    <property type="protein sequence ID" value="MFC7616367.1"/>
    <property type="molecule type" value="Genomic_DNA"/>
</dbReference>
<gene>
    <name evidence="1" type="ORF">ACFQV2_25745</name>
</gene>
<name>A0ABW2TTX1_9PSEU</name>
<accession>A0ABW2TTX1</accession>
<evidence type="ECO:0000313" key="2">
    <source>
        <dbReference type="Proteomes" id="UP001596512"/>
    </source>
</evidence>